<dbReference type="Proteomes" id="UP000191554">
    <property type="component" value="Unassembled WGS sequence"/>
</dbReference>
<dbReference type="Pfam" id="PF10133">
    <property type="entry name" value="CooT"/>
    <property type="match status" value="1"/>
</dbReference>
<dbReference type="EMBL" id="MZGX01000009">
    <property type="protein sequence ID" value="OPX44338.1"/>
    <property type="molecule type" value="Genomic_DNA"/>
</dbReference>
<gene>
    <name evidence="1" type="ORF">CLHUN_16370</name>
</gene>
<dbReference type="STRING" id="48256.CLHUN_16370"/>
<name>A0A1V4SKD2_RUMHU</name>
<evidence type="ECO:0000313" key="2">
    <source>
        <dbReference type="Proteomes" id="UP000191554"/>
    </source>
</evidence>
<organism evidence="1 2">
    <name type="scientific">Ruminiclostridium hungatei</name>
    <name type="common">Clostridium hungatei</name>
    <dbReference type="NCBI Taxonomy" id="48256"/>
    <lineage>
        <taxon>Bacteria</taxon>
        <taxon>Bacillati</taxon>
        <taxon>Bacillota</taxon>
        <taxon>Clostridia</taxon>
        <taxon>Eubacteriales</taxon>
        <taxon>Oscillospiraceae</taxon>
        <taxon>Ruminiclostridium</taxon>
    </lineage>
</organism>
<dbReference type="InterPro" id="IPR019300">
    <property type="entry name" value="CooT"/>
</dbReference>
<comment type="caution">
    <text evidence="1">The sequence shown here is derived from an EMBL/GenBank/DDBJ whole genome shotgun (WGS) entry which is preliminary data.</text>
</comment>
<keyword evidence="2" id="KW-1185">Reference proteome</keyword>
<sequence length="76" mass="8617">MADGRERDVGDNMCEANVYLLDEAGSEVLILDSVDKVIPGEDGITLENIYSERKTLRARIKLMELVEHRIILENID</sequence>
<dbReference type="AlphaFoldDB" id="A0A1V4SKD2"/>
<reference evidence="1 2" key="1">
    <citation type="submission" date="2017-03" db="EMBL/GenBank/DDBJ databases">
        <title>Genome sequence of Clostridium hungatei DSM 14427.</title>
        <authorList>
            <person name="Poehlein A."/>
            <person name="Daniel R."/>
        </authorList>
    </citation>
    <scope>NUCLEOTIDE SEQUENCE [LARGE SCALE GENOMIC DNA]</scope>
    <source>
        <strain evidence="1 2">DSM 14427</strain>
    </source>
</reference>
<evidence type="ECO:0000313" key="1">
    <source>
        <dbReference type="EMBL" id="OPX44338.1"/>
    </source>
</evidence>
<accession>A0A1V4SKD2</accession>
<proteinExistence type="predicted"/>
<protein>
    <submittedName>
        <fullName evidence="1">Putative RNA-binding protein</fullName>
    </submittedName>
</protein>